<evidence type="ECO:0000256" key="3">
    <source>
        <dbReference type="ARBA" id="ARBA00004842"/>
    </source>
</evidence>
<keyword evidence="14" id="KW-1185">Reference proteome</keyword>
<dbReference type="GO" id="GO:0009073">
    <property type="term" value="P:aromatic amino acid family biosynthetic process"/>
    <property type="evidence" value="ECO:0007669"/>
    <property type="project" value="UniProtKB-KW"/>
</dbReference>
<dbReference type="GO" id="GO:0005829">
    <property type="term" value="C:cytosol"/>
    <property type="evidence" value="ECO:0007669"/>
    <property type="project" value="TreeGrafter"/>
</dbReference>
<accession>A0AAN8TXK4</accession>
<evidence type="ECO:0000256" key="4">
    <source>
        <dbReference type="ARBA" id="ARBA00006997"/>
    </source>
</evidence>
<dbReference type="CDD" id="cd00464">
    <property type="entry name" value="SK"/>
    <property type="match status" value="1"/>
</dbReference>
<dbReference type="GO" id="GO:0009507">
    <property type="term" value="C:chloroplast"/>
    <property type="evidence" value="ECO:0007669"/>
    <property type="project" value="UniProtKB-SubCell"/>
</dbReference>
<comment type="catalytic activity">
    <reaction evidence="12">
        <text>shikimate + ATP = 3-phosphoshikimate + ADP + H(+)</text>
        <dbReference type="Rhea" id="RHEA:13121"/>
        <dbReference type="ChEBI" id="CHEBI:15378"/>
        <dbReference type="ChEBI" id="CHEBI:30616"/>
        <dbReference type="ChEBI" id="CHEBI:36208"/>
        <dbReference type="ChEBI" id="CHEBI:145989"/>
        <dbReference type="ChEBI" id="CHEBI:456216"/>
        <dbReference type="EC" id="2.7.1.71"/>
    </reaction>
</comment>
<keyword evidence="10" id="KW-0067">ATP-binding</keyword>
<dbReference type="PROSITE" id="PS01128">
    <property type="entry name" value="SHIKIMATE_KINASE"/>
    <property type="match status" value="1"/>
</dbReference>
<dbReference type="PANTHER" id="PTHR21087">
    <property type="entry name" value="SHIKIMATE KINASE"/>
    <property type="match status" value="1"/>
</dbReference>
<comment type="similarity">
    <text evidence="4">Belongs to the shikimate kinase family.</text>
</comment>
<keyword evidence="7" id="KW-0808">Transferase</keyword>
<dbReference type="AlphaFoldDB" id="A0AAN8TXK4"/>
<organism evidence="13 14">
    <name type="scientific">Solanum bulbocastanum</name>
    <name type="common">Wild potato</name>
    <dbReference type="NCBI Taxonomy" id="147425"/>
    <lineage>
        <taxon>Eukaryota</taxon>
        <taxon>Viridiplantae</taxon>
        <taxon>Streptophyta</taxon>
        <taxon>Embryophyta</taxon>
        <taxon>Tracheophyta</taxon>
        <taxon>Spermatophyta</taxon>
        <taxon>Magnoliopsida</taxon>
        <taxon>eudicotyledons</taxon>
        <taxon>Gunneridae</taxon>
        <taxon>Pentapetalae</taxon>
        <taxon>asterids</taxon>
        <taxon>lamiids</taxon>
        <taxon>Solanales</taxon>
        <taxon>Solanaceae</taxon>
        <taxon>Solanoideae</taxon>
        <taxon>Solaneae</taxon>
        <taxon>Solanum</taxon>
    </lineage>
</organism>
<evidence type="ECO:0000256" key="6">
    <source>
        <dbReference type="ARBA" id="ARBA00022605"/>
    </source>
</evidence>
<dbReference type="SUPFAM" id="SSF52540">
    <property type="entry name" value="P-loop containing nucleoside triphosphate hydrolases"/>
    <property type="match status" value="1"/>
</dbReference>
<dbReference type="EC" id="2.7.1.71" evidence="5"/>
<evidence type="ECO:0000256" key="10">
    <source>
        <dbReference type="ARBA" id="ARBA00022840"/>
    </source>
</evidence>
<dbReference type="InterPro" id="IPR027417">
    <property type="entry name" value="P-loop_NTPase"/>
</dbReference>
<dbReference type="HAMAP" id="MF_00109">
    <property type="entry name" value="Shikimate_kinase"/>
    <property type="match status" value="1"/>
</dbReference>
<gene>
    <name evidence="13" type="ORF">RDI58_011162</name>
</gene>
<evidence type="ECO:0000256" key="11">
    <source>
        <dbReference type="ARBA" id="ARBA00023141"/>
    </source>
</evidence>
<keyword evidence="9" id="KW-0418">Kinase</keyword>
<dbReference type="PRINTS" id="PR01100">
    <property type="entry name" value="SHIKIMTKNASE"/>
</dbReference>
<dbReference type="InterPro" id="IPR023000">
    <property type="entry name" value="Shikimate_kinase_CS"/>
</dbReference>
<comment type="function">
    <text evidence="1">Catalyzes the specific phosphorylation of the 3-hydroxyl group of shikimic acid using ATP as a cosubstrate.</text>
</comment>
<evidence type="ECO:0000256" key="8">
    <source>
        <dbReference type="ARBA" id="ARBA00022741"/>
    </source>
</evidence>
<evidence type="ECO:0000256" key="5">
    <source>
        <dbReference type="ARBA" id="ARBA00012154"/>
    </source>
</evidence>
<dbReference type="GO" id="GO:0005524">
    <property type="term" value="F:ATP binding"/>
    <property type="evidence" value="ECO:0007669"/>
    <property type="project" value="UniProtKB-KW"/>
</dbReference>
<keyword evidence="6" id="KW-0028">Amino-acid biosynthesis</keyword>
<dbReference type="Proteomes" id="UP001371456">
    <property type="component" value="Unassembled WGS sequence"/>
</dbReference>
<dbReference type="EMBL" id="JBANQN010000004">
    <property type="protein sequence ID" value="KAK6792081.1"/>
    <property type="molecule type" value="Genomic_DNA"/>
</dbReference>
<dbReference type="GO" id="GO:0004765">
    <property type="term" value="F:shikimate kinase activity"/>
    <property type="evidence" value="ECO:0007669"/>
    <property type="project" value="UniProtKB-EC"/>
</dbReference>
<dbReference type="GO" id="GO:0008652">
    <property type="term" value="P:amino acid biosynthetic process"/>
    <property type="evidence" value="ECO:0007669"/>
    <property type="project" value="UniProtKB-KW"/>
</dbReference>
<proteinExistence type="inferred from homology"/>
<dbReference type="Gene3D" id="3.40.50.300">
    <property type="entry name" value="P-loop containing nucleotide triphosphate hydrolases"/>
    <property type="match status" value="1"/>
</dbReference>
<reference evidence="13 14" key="1">
    <citation type="submission" date="2024-02" db="EMBL/GenBank/DDBJ databases">
        <title>de novo genome assembly of Solanum bulbocastanum strain 11H21.</title>
        <authorList>
            <person name="Hosaka A.J."/>
        </authorList>
    </citation>
    <scope>NUCLEOTIDE SEQUENCE [LARGE SCALE GENOMIC DNA]</scope>
    <source>
        <tissue evidence="13">Young leaves</tissue>
    </source>
</reference>
<comment type="caution">
    <text evidence="13">The sequence shown here is derived from an EMBL/GenBank/DDBJ whole genome shotgun (WGS) entry which is preliminary data.</text>
</comment>
<evidence type="ECO:0000313" key="14">
    <source>
        <dbReference type="Proteomes" id="UP001371456"/>
    </source>
</evidence>
<comment type="pathway">
    <text evidence="3">Metabolic intermediate biosynthesis; chorismate biosynthesis; chorismate from D-erythrose 4-phosphate and phosphoenolpyruvate: step 5/7.</text>
</comment>
<dbReference type="FunFam" id="3.40.50.300:FF:001033">
    <property type="entry name" value="Shikimate kinase 2, chloroplastic"/>
    <property type="match status" value="1"/>
</dbReference>
<protein>
    <recommendedName>
        <fullName evidence="5">shikimate kinase</fullName>
        <ecNumber evidence="5">2.7.1.71</ecNumber>
    </recommendedName>
</protein>
<evidence type="ECO:0000256" key="1">
    <source>
        <dbReference type="ARBA" id="ARBA00002641"/>
    </source>
</evidence>
<keyword evidence="8" id="KW-0547">Nucleotide-binding</keyword>
<dbReference type="PANTHER" id="PTHR21087:SF16">
    <property type="entry name" value="SHIKIMATE KINASE 1, CHLOROPLASTIC"/>
    <property type="match status" value="1"/>
</dbReference>
<dbReference type="Pfam" id="PF01202">
    <property type="entry name" value="SKI"/>
    <property type="match status" value="1"/>
</dbReference>
<name>A0AAN8TXK4_SOLBU</name>
<dbReference type="InterPro" id="IPR031322">
    <property type="entry name" value="Shikimate/glucono_kinase"/>
</dbReference>
<evidence type="ECO:0000256" key="12">
    <source>
        <dbReference type="ARBA" id="ARBA00048567"/>
    </source>
</evidence>
<evidence type="ECO:0000256" key="2">
    <source>
        <dbReference type="ARBA" id="ARBA00004229"/>
    </source>
</evidence>
<evidence type="ECO:0000313" key="13">
    <source>
        <dbReference type="EMBL" id="KAK6792081.1"/>
    </source>
</evidence>
<keyword evidence="11" id="KW-0057">Aromatic amino acid biosynthesis</keyword>
<dbReference type="InterPro" id="IPR000623">
    <property type="entry name" value="Shikimate_kinase/TSH1"/>
</dbReference>
<sequence>MEARVSQSLQLSSWINSDKVVRKPSGLLRFSEKWNEKPRHRIVVSCHLQPRKAARSDRRVQLKVSCSSQNVQASVLESGCFSASIDEIETLKNKAEEVEEYLDGRCVYLVGMMGSGKTTVGRILAETLGYSFFDCDRLIEQAVGATTVAEIFELHGENFFRDNETEVLHKLSLMHRLVVSTGGGAVVRPINWRHMHNGISVWLDVPLEALVKRITAEGTKSRPLLHEESGDVYDKTLKRLTTLMEKRGENYANASARVSLENIALKREKDVCHITPTEITLEVLIQIENFLKTQKSVVVL</sequence>
<comment type="subcellular location">
    <subcellularLocation>
        <location evidence="2">Plastid</location>
        <location evidence="2">Chloroplast</location>
    </subcellularLocation>
</comment>
<evidence type="ECO:0000256" key="9">
    <source>
        <dbReference type="ARBA" id="ARBA00022777"/>
    </source>
</evidence>
<evidence type="ECO:0000256" key="7">
    <source>
        <dbReference type="ARBA" id="ARBA00022679"/>
    </source>
</evidence>